<dbReference type="PANTHER" id="PTHR10514">
    <property type="entry name" value="ANGIOTENSIN-CONVERTING ENZYME"/>
    <property type="match status" value="1"/>
</dbReference>
<evidence type="ECO:0000256" key="1">
    <source>
        <dbReference type="ARBA" id="ARBA00022729"/>
    </source>
</evidence>
<sequence>MKKHSSLLFAIGIVGTTACANPIVQQNNPVQQTNPTQQGTLSDARLFLAETQTKLEKINRLNSKAAWVYNNFITDDSAEIAAHFNELSTAAYVKAATDAAQYNDYPLDPTTRRKLDLLRMSLTLPAPQNEQENTELATIQTKLEGMYGKGEYCPSEDKCLDLTAMSKIMATSRDADELLDIWQGWRQVSPPMRPLYEREVELANKGAQELGFANLSEMWRSKYDMPADDFPKELDRLWGQVKPLYDSLQCHVKAKLGEHYGEKIVPQDKPIPAHLLGNMWAQTWGNVYDLVKPEGPDNSIDLTKQLEIHNYDELKMVKTAENFFSSLGFAPLPETFYQRSLFIKPVDHNVVCHASAWDLDDKDDIRIKMCIQKTGEDFSTIHHELGHNYYQRAYKDQPLLFRGSANDGFHEAVGDTIALSITPKYLKQIGLIDKIPDPSNDLGMLMRQALDKIAFLPFGLLVDQWRWKVFAGEVAPEDYNKLWWELREKYQGVRAPIDRDANAFDPGAKYHIPGNVPYTRYFLAFIQQFQFHKALCEIAGNKGAIHRCSIYGSKTAGKRLKDTLAMGLSRPWQEAMEKMTGQQEMDASAILDYFAPLKVWLDQQNKNRNCG</sequence>
<dbReference type="EMBL" id="JAPMOU010000009">
    <property type="protein sequence ID" value="MDE1462235.1"/>
    <property type="molecule type" value="Genomic_DNA"/>
</dbReference>
<keyword evidence="6" id="KW-1185">Reference proteome</keyword>
<dbReference type="PRINTS" id="PR00791">
    <property type="entry name" value="PEPDIPTASEA"/>
</dbReference>
<protein>
    <submittedName>
        <fullName evidence="5">M2 family metallopeptidase</fullName>
    </submittedName>
</protein>
<proteinExistence type="predicted"/>
<dbReference type="PROSITE" id="PS51257">
    <property type="entry name" value="PROKAR_LIPOPROTEIN"/>
    <property type="match status" value="1"/>
</dbReference>
<accession>A0ABT5U793</accession>
<keyword evidence="3" id="KW-0325">Glycoprotein</keyword>
<comment type="caution">
    <text evidence="5">The sequence shown here is derived from an EMBL/GenBank/DDBJ whole genome shotgun (WGS) entry which is preliminary data.</text>
</comment>
<evidence type="ECO:0000313" key="5">
    <source>
        <dbReference type="EMBL" id="MDE1462235.1"/>
    </source>
</evidence>
<dbReference type="Proteomes" id="UP001528823">
    <property type="component" value="Unassembled WGS sequence"/>
</dbReference>
<feature type="chain" id="PRO_5046822644" evidence="4">
    <location>
        <begin position="21"/>
        <end position="611"/>
    </location>
</feature>
<dbReference type="CDD" id="cd06461">
    <property type="entry name" value="M2_ACE"/>
    <property type="match status" value="1"/>
</dbReference>
<evidence type="ECO:0000256" key="3">
    <source>
        <dbReference type="ARBA" id="ARBA00023180"/>
    </source>
</evidence>
<evidence type="ECO:0000256" key="2">
    <source>
        <dbReference type="ARBA" id="ARBA00023157"/>
    </source>
</evidence>
<dbReference type="InterPro" id="IPR001548">
    <property type="entry name" value="Peptidase_M2"/>
</dbReference>
<reference evidence="5 6" key="1">
    <citation type="submission" date="2022-11" db="EMBL/GenBank/DDBJ databases">
        <title>Spartinivicinus poritis sp. nov., isolated from scleractinian coral Porites lutea.</title>
        <authorList>
            <person name="Zhang G."/>
            <person name="Cai L."/>
            <person name="Wei Q."/>
        </authorList>
    </citation>
    <scope>NUCLEOTIDE SEQUENCE [LARGE SCALE GENOMIC DNA]</scope>
    <source>
        <strain evidence="5 6">A2-2</strain>
    </source>
</reference>
<dbReference type="RefSeq" id="WP_274688592.1">
    <property type="nucleotide sequence ID" value="NZ_JAPMOU010000009.1"/>
</dbReference>
<gene>
    <name evidence="5" type="ORF">ORQ98_09640</name>
</gene>
<feature type="signal peptide" evidence="4">
    <location>
        <begin position="1"/>
        <end position="20"/>
    </location>
</feature>
<keyword evidence="1 4" id="KW-0732">Signal</keyword>
<dbReference type="SUPFAM" id="SSF55486">
    <property type="entry name" value="Metalloproteases ('zincins'), catalytic domain"/>
    <property type="match status" value="1"/>
</dbReference>
<keyword evidence="2" id="KW-1015">Disulfide bond</keyword>
<dbReference type="Pfam" id="PF01401">
    <property type="entry name" value="Peptidase_M2"/>
    <property type="match status" value="1"/>
</dbReference>
<evidence type="ECO:0000313" key="6">
    <source>
        <dbReference type="Proteomes" id="UP001528823"/>
    </source>
</evidence>
<dbReference type="PANTHER" id="PTHR10514:SF27">
    <property type="entry name" value="ANGIOTENSIN-CONVERTING ENZYME"/>
    <property type="match status" value="1"/>
</dbReference>
<dbReference type="PROSITE" id="PS52011">
    <property type="entry name" value="PEPTIDASE_M2"/>
    <property type="match status" value="1"/>
</dbReference>
<organism evidence="5 6">
    <name type="scientific">Spartinivicinus poritis</name>
    <dbReference type="NCBI Taxonomy" id="2994640"/>
    <lineage>
        <taxon>Bacteria</taxon>
        <taxon>Pseudomonadati</taxon>
        <taxon>Pseudomonadota</taxon>
        <taxon>Gammaproteobacteria</taxon>
        <taxon>Oceanospirillales</taxon>
        <taxon>Zooshikellaceae</taxon>
        <taxon>Spartinivicinus</taxon>
    </lineage>
</organism>
<dbReference type="Gene3D" id="1.10.1370.30">
    <property type="match status" value="2"/>
</dbReference>
<evidence type="ECO:0000256" key="4">
    <source>
        <dbReference type="SAM" id="SignalP"/>
    </source>
</evidence>
<name>A0ABT5U793_9GAMM</name>